<evidence type="ECO:0000313" key="3">
    <source>
        <dbReference type="Proteomes" id="UP000232673"/>
    </source>
</evidence>
<dbReference type="OrthoDB" id="9798407at2"/>
<organism evidence="2 3">
    <name type="scientific">Salegentibacter salinarum</name>
    <dbReference type="NCBI Taxonomy" id="447422"/>
    <lineage>
        <taxon>Bacteria</taxon>
        <taxon>Pseudomonadati</taxon>
        <taxon>Bacteroidota</taxon>
        <taxon>Flavobacteriia</taxon>
        <taxon>Flavobacteriales</taxon>
        <taxon>Flavobacteriaceae</taxon>
        <taxon>Salegentibacter</taxon>
    </lineage>
</organism>
<keyword evidence="2" id="KW-0413">Isomerase</keyword>
<dbReference type="Gene3D" id="3.20.20.150">
    <property type="entry name" value="Divalent-metal-dependent TIM barrel enzymes"/>
    <property type="match status" value="1"/>
</dbReference>
<evidence type="ECO:0000259" key="1">
    <source>
        <dbReference type="Pfam" id="PF01261"/>
    </source>
</evidence>
<dbReference type="EMBL" id="LKTS01000009">
    <property type="protein sequence ID" value="PKD19975.1"/>
    <property type="molecule type" value="Genomic_DNA"/>
</dbReference>
<dbReference type="InterPro" id="IPR013022">
    <property type="entry name" value="Xyl_isomerase-like_TIM-brl"/>
</dbReference>
<name>A0A2N0TZ07_9FLAO</name>
<evidence type="ECO:0000313" key="2">
    <source>
        <dbReference type="EMBL" id="PKD19975.1"/>
    </source>
</evidence>
<dbReference type="Proteomes" id="UP000232673">
    <property type="component" value="Unassembled WGS sequence"/>
</dbReference>
<keyword evidence="3" id="KW-1185">Reference proteome</keyword>
<dbReference type="InterPro" id="IPR050312">
    <property type="entry name" value="IolE/XylAMocC-like"/>
</dbReference>
<dbReference type="STRING" id="447422.SAMN05660903_03776"/>
<dbReference type="InterPro" id="IPR036237">
    <property type="entry name" value="Xyl_isomerase-like_sf"/>
</dbReference>
<sequence length="272" mass="31228">MFGAAKYKVGLQLYTIHDDMVKDAIATLTAVKKIGYQDFETFGFNHEKGTFYGYNSSEFRKIIDDLQLTASSGHFGFSAYLNETEDKLKRFVDQCINGAHTLGMKYITWPWLDPDQRSIDHFKLLAEKLNVIGEWVTSAGLGFAYHNHGFEFIDHNGENGFDIILNETNPSLVKLDMDMYWVVRSSKHSPKELVSNQPGRYVMWHIKDMDKITWDYTELGNGSIDYTQILPDPKESGLEFYYLEQGGNYAHSPMKSVTDSATFFKKQLQAYL</sequence>
<dbReference type="SUPFAM" id="SSF51658">
    <property type="entry name" value="Xylose isomerase-like"/>
    <property type="match status" value="1"/>
</dbReference>
<accession>A0A2N0TZ07</accession>
<feature type="domain" description="Xylose isomerase-like TIM barrel" evidence="1">
    <location>
        <begin position="29"/>
        <end position="230"/>
    </location>
</feature>
<dbReference type="PANTHER" id="PTHR12110">
    <property type="entry name" value="HYDROXYPYRUVATE ISOMERASE"/>
    <property type="match status" value="1"/>
</dbReference>
<gene>
    <name evidence="2" type="ORF">APR41_15285</name>
</gene>
<comment type="caution">
    <text evidence="2">The sequence shown here is derived from an EMBL/GenBank/DDBJ whole genome shotgun (WGS) entry which is preliminary data.</text>
</comment>
<proteinExistence type="predicted"/>
<protein>
    <submittedName>
        <fullName evidence="2">Xylose isomerase</fullName>
    </submittedName>
</protein>
<dbReference type="Pfam" id="PF01261">
    <property type="entry name" value="AP_endonuc_2"/>
    <property type="match status" value="1"/>
</dbReference>
<dbReference type="GO" id="GO:0016853">
    <property type="term" value="F:isomerase activity"/>
    <property type="evidence" value="ECO:0007669"/>
    <property type="project" value="UniProtKB-KW"/>
</dbReference>
<reference evidence="2 3" key="1">
    <citation type="submission" date="2015-10" db="EMBL/GenBank/DDBJ databases">
        <title>Draft genome sequence of Salegentibacter salinarum KCTC 12975.</title>
        <authorList>
            <person name="Lin W."/>
            <person name="Zheng Q."/>
        </authorList>
    </citation>
    <scope>NUCLEOTIDE SEQUENCE [LARGE SCALE GENOMIC DNA]</scope>
    <source>
        <strain evidence="2 3">KCTC 12975</strain>
    </source>
</reference>
<dbReference type="PANTHER" id="PTHR12110:SF41">
    <property type="entry name" value="INOSOSE DEHYDRATASE"/>
    <property type="match status" value="1"/>
</dbReference>
<dbReference type="AlphaFoldDB" id="A0A2N0TZ07"/>